<keyword evidence="2" id="KW-1185">Reference proteome</keyword>
<reference evidence="1" key="1">
    <citation type="submission" date="2023-10" db="EMBL/GenBank/DDBJ databases">
        <title>Whole genome sequencing of actinobacterial strain Amycolatopsis sp. (BCA-696) identifies the underlying plant growth-promoting genes.</title>
        <authorList>
            <person name="Gandham P."/>
            <person name="Vadla N."/>
            <person name="Saji A."/>
            <person name="Srinivas V."/>
            <person name="Ruperao P."/>
            <person name="Selvanayagam S."/>
            <person name="Saxena R.K."/>
            <person name="Rathore A."/>
            <person name="Gopalakrishnan S."/>
            <person name="Thakur V."/>
        </authorList>
    </citation>
    <scope>NUCLEOTIDE SEQUENCE</scope>
    <source>
        <strain evidence="1">BCA-696</strain>
    </source>
</reference>
<evidence type="ECO:0000313" key="2">
    <source>
        <dbReference type="Proteomes" id="UP001456344"/>
    </source>
</evidence>
<protein>
    <submittedName>
        <fullName evidence="1">Substrate-binding domain-containing protein</fullName>
    </submittedName>
</protein>
<accession>A0ACD5B8U8</accession>
<gene>
    <name evidence="1" type="ORF">LCL61_09360</name>
</gene>
<dbReference type="Proteomes" id="UP001456344">
    <property type="component" value="Chromosome"/>
</dbReference>
<evidence type="ECO:0000313" key="1">
    <source>
        <dbReference type="EMBL" id="WYW15760.1"/>
    </source>
</evidence>
<dbReference type="EMBL" id="CP150484">
    <property type="protein sequence ID" value="WYW15760.1"/>
    <property type="molecule type" value="Genomic_DNA"/>
</dbReference>
<sequence length="521" mass="53960">MTTLRRVGALGGISALLLSISVAGAPGAAALSRVTGSGSSYVGVAMTDWQNGATSRGIPVNYSATNSPAGVNQYGDRTVDFGGTEAEISSLLAAGGGGVTVQTRGYQYVPDVAGAVAVMYNVTDQAGKRVDYLHLTREVIGRIFSRDITRWSDPAITATNGGKSLPDQPITLVGRTGQSGTTALFYDFVAHAAPDAYQRFVARNVGNGMGSLPAGVRPIQLPERGPDADWYRLLADSDQIAQAIGKATIPFSIAYDEFAYAQRHNVPSAWVQNGAGQYTQPYAENIASALKHAELRPDLSQKLDKVYSNADPKTYPISAYSYIMMPCTSGRDTCRGGYGDQGKTDTMTAFLEHVACDGQINMARIGYSPLPPNLSQEIMNSNARLTGQPPKQLNAGNCANPTFRGSLGAGATSPPDPLVTAGIIAPNGKPAAGTGAAGPNASTGPSTGPATGDKTATATASPDEESAGGGSKNWREAAPAAYDEGGFGGFGGWAALVLFVAIVTPLVVRGVVRKLRGSWGS</sequence>
<organism evidence="1 2">
    <name type="scientific">Amycolatopsis coloradensis</name>
    <dbReference type="NCBI Taxonomy" id="76021"/>
    <lineage>
        <taxon>Bacteria</taxon>
        <taxon>Bacillati</taxon>
        <taxon>Actinomycetota</taxon>
        <taxon>Actinomycetes</taxon>
        <taxon>Pseudonocardiales</taxon>
        <taxon>Pseudonocardiaceae</taxon>
        <taxon>Amycolatopsis</taxon>
    </lineage>
</organism>
<name>A0ACD5B8U8_9PSEU</name>
<proteinExistence type="predicted"/>